<accession>A0A6V8MW94</accession>
<organism evidence="1 2">
    <name type="scientific">Geomonas paludis</name>
    <dbReference type="NCBI Taxonomy" id="2740185"/>
    <lineage>
        <taxon>Bacteria</taxon>
        <taxon>Pseudomonadati</taxon>
        <taxon>Thermodesulfobacteriota</taxon>
        <taxon>Desulfuromonadia</taxon>
        <taxon>Geobacterales</taxon>
        <taxon>Geobacteraceae</taxon>
        <taxon>Geomonas</taxon>
    </lineage>
</organism>
<dbReference type="Proteomes" id="UP000568888">
    <property type="component" value="Unassembled WGS sequence"/>
</dbReference>
<sequence>MEYRSGVMALPYRMEYRFEKQTPRAEGVAIRPRERGGGIQLTSSRGERLLPLQEGLYHCDPCL</sequence>
<comment type="caution">
    <text evidence="1">The sequence shown here is derived from an EMBL/GenBank/DDBJ whole genome shotgun (WGS) entry which is preliminary data.</text>
</comment>
<evidence type="ECO:0000313" key="2">
    <source>
        <dbReference type="Proteomes" id="UP000568888"/>
    </source>
</evidence>
<reference evidence="2" key="1">
    <citation type="submission" date="2020-06" db="EMBL/GenBank/DDBJ databases">
        <title>Draft genomic sequecing of Geomonas sp. Red736.</title>
        <authorList>
            <person name="Itoh H."/>
            <person name="Xu Z.X."/>
            <person name="Ushijima N."/>
            <person name="Masuda Y."/>
            <person name="Shiratori Y."/>
            <person name="Senoo K."/>
        </authorList>
    </citation>
    <scope>NUCLEOTIDE SEQUENCE [LARGE SCALE GENOMIC DNA]</scope>
    <source>
        <strain evidence="2">Red736</strain>
    </source>
</reference>
<protein>
    <submittedName>
        <fullName evidence="1">Uncharacterized protein</fullName>
    </submittedName>
</protein>
<dbReference type="AlphaFoldDB" id="A0A6V8MW94"/>
<proteinExistence type="predicted"/>
<name>A0A6V8MW94_9BACT</name>
<evidence type="ECO:0000313" key="1">
    <source>
        <dbReference type="EMBL" id="GFO64466.1"/>
    </source>
</evidence>
<dbReference type="EMBL" id="BLXY01000003">
    <property type="protein sequence ID" value="GFO64466.1"/>
    <property type="molecule type" value="Genomic_DNA"/>
</dbReference>
<gene>
    <name evidence="1" type="ORF">GMPD_23850</name>
</gene>